<keyword evidence="1" id="KW-0347">Helicase</keyword>
<evidence type="ECO:0000313" key="1">
    <source>
        <dbReference type="EMBL" id="ENN88490.1"/>
    </source>
</evidence>
<name>N6V3P8_9HYPH</name>
<proteinExistence type="predicted"/>
<dbReference type="GO" id="GO:0004386">
    <property type="term" value="F:helicase activity"/>
    <property type="evidence" value="ECO:0007669"/>
    <property type="project" value="UniProtKB-KW"/>
</dbReference>
<dbReference type="EMBL" id="AQHN01000020">
    <property type="protein sequence ID" value="ENN88490.1"/>
    <property type="molecule type" value="Genomic_DNA"/>
</dbReference>
<dbReference type="STRING" id="363754.RHSP_04779"/>
<sequence length="322" mass="35686">MFLFDDTTVDHVIESYARYLCEIFTATELKDGVFTAVAAVHKPGEKDDNVPRHVGKYWPVYDPALTATEPKPETLQQYFFAGAKLAAERGETHFVTEKIAEGIFRLAQMTDPLTSVAGKRKHRQMAALLADNQKAHALYFQIITGIAVDRQTLTQGFWDGTCRPAFTEIVKCLTGKVPTGTATDAFLAWNNWPEVAAGAPAIERNNIYRYPAAAPEVSIRVGSIHSVKGETHTATLVLESFYKKHHLASLKSWLTGAKTGQGSEGAENRKRLKQHYVAMTRPTHLLCLALREDAITAAELTLLKAKGWRLARVQAGGYEWIS</sequence>
<reference evidence="1 2" key="1">
    <citation type="journal article" date="2012" name="BMC Genomics">
        <title>Genomic basis of broad host range and environmental adaptability of Rhizobium tropici CIAT 899 and Rhizobium sp. PRF 81 which are used in inoculants for common bean (Phaseolus vulgaris L.).</title>
        <authorList>
            <person name="Ormeno-Orrillo E."/>
            <person name="Menna P."/>
            <person name="Almeida L.G."/>
            <person name="Ollero F.J."/>
            <person name="Nicolas M.F."/>
            <person name="Pains Rodrigues E."/>
            <person name="Shigueyoshi Nakatani A."/>
            <person name="Silva Batista J.S."/>
            <person name="Oliveira Chueire L.M."/>
            <person name="Souza R.C."/>
            <person name="Ribeiro Vasconcelos A.T."/>
            <person name="Megias M."/>
            <person name="Hungria M."/>
            <person name="Martinez-Romero E."/>
        </authorList>
    </citation>
    <scope>NUCLEOTIDE SEQUENCE [LARGE SCALE GENOMIC DNA]</scope>
    <source>
        <strain evidence="1 2">PRF 81</strain>
    </source>
</reference>
<gene>
    <name evidence="1" type="ORF">RHSP_04779</name>
</gene>
<protein>
    <submittedName>
        <fullName evidence="1">UvrD/REP helicase</fullName>
    </submittedName>
</protein>
<keyword evidence="1" id="KW-0378">Hydrolase</keyword>
<keyword evidence="1" id="KW-0067">ATP-binding</keyword>
<comment type="caution">
    <text evidence="1">The sequence shown here is derived from an EMBL/GenBank/DDBJ whole genome shotgun (WGS) entry which is preliminary data.</text>
</comment>
<dbReference type="AlphaFoldDB" id="N6V3P8"/>
<keyword evidence="2" id="KW-1185">Reference proteome</keyword>
<accession>N6V3P8</accession>
<keyword evidence="1" id="KW-0547">Nucleotide-binding</keyword>
<evidence type="ECO:0000313" key="2">
    <source>
        <dbReference type="Proteomes" id="UP000012429"/>
    </source>
</evidence>
<dbReference type="PATRIC" id="fig|363754.4.peg.1516"/>
<dbReference type="Proteomes" id="UP000012429">
    <property type="component" value="Unassembled WGS sequence"/>
</dbReference>
<organism evidence="1 2">
    <name type="scientific">Rhizobium freirei PRF 81</name>
    <dbReference type="NCBI Taxonomy" id="363754"/>
    <lineage>
        <taxon>Bacteria</taxon>
        <taxon>Pseudomonadati</taxon>
        <taxon>Pseudomonadota</taxon>
        <taxon>Alphaproteobacteria</taxon>
        <taxon>Hyphomicrobiales</taxon>
        <taxon>Rhizobiaceae</taxon>
        <taxon>Rhizobium/Agrobacterium group</taxon>
        <taxon>Rhizobium</taxon>
    </lineage>
</organism>